<dbReference type="RefSeq" id="XP_027609270.1">
    <property type="nucleotide sequence ID" value="XM_027753469.1"/>
</dbReference>
<dbReference type="STRING" id="139825.A0A401G877"/>
<dbReference type="OrthoDB" id="2797114at2759"/>
<dbReference type="EMBL" id="BFAD01000001">
    <property type="protein sequence ID" value="GBE78357.1"/>
    <property type="molecule type" value="Genomic_DNA"/>
</dbReference>
<dbReference type="InParanoid" id="A0A401G877"/>
<reference evidence="1 2" key="1">
    <citation type="journal article" date="2018" name="Sci. Rep.">
        <title>Genome sequence of the cauliflower mushroom Sparassis crispa (Hanabiratake) and its association with beneficial usage.</title>
        <authorList>
            <person name="Kiyama R."/>
            <person name="Furutani Y."/>
            <person name="Kawaguchi K."/>
            <person name="Nakanishi T."/>
        </authorList>
    </citation>
    <scope>NUCLEOTIDE SEQUENCE [LARGE SCALE GENOMIC DNA]</scope>
</reference>
<proteinExistence type="predicted"/>
<name>A0A401G877_9APHY</name>
<accession>A0A401G877</accession>
<organism evidence="1 2">
    <name type="scientific">Sparassis crispa</name>
    <dbReference type="NCBI Taxonomy" id="139825"/>
    <lineage>
        <taxon>Eukaryota</taxon>
        <taxon>Fungi</taxon>
        <taxon>Dikarya</taxon>
        <taxon>Basidiomycota</taxon>
        <taxon>Agaricomycotina</taxon>
        <taxon>Agaricomycetes</taxon>
        <taxon>Polyporales</taxon>
        <taxon>Sparassidaceae</taxon>
        <taxon>Sparassis</taxon>
    </lineage>
</organism>
<dbReference type="Proteomes" id="UP000287166">
    <property type="component" value="Unassembled WGS sequence"/>
</dbReference>
<gene>
    <name evidence="1" type="ORF">SCP_0112420</name>
</gene>
<protein>
    <submittedName>
        <fullName evidence="1">Uncharacterized protein</fullName>
    </submittedName>
</protein>
<dbReference type="AlphaFoldDB" id="A0A401G877"/>
<sequence length="229" mass="25055">MGVSHGGGQVAPGDMSNSSKNQALLTEICHNHAIQRIVGFGSSVFAAFAPKAFNHAAACLEKLYSSKLSLHQNFPNSIYPAATFNIGLHAVCFDHADDQNSPETWCAITALGSFNPKRGGHLVLFDLKLVIEFPPGSTILIPSALLRHGNLPIHGGECRQSFAQYCTGSLLRWVDYGFRTEAEFASQDPCSKQEFDRSIEERMDAVLELFSVYENLLEDHKNAADARLS</sequence>
<evidence type="ECO:0000313" key="2">
    <source>
        <dbReference type="Proteomes" id="UP000287166"/>
    </source>
</evidence>
<dbReference type="Gene3D" id="3.60.130.30">
    <property type="match status" value="1"/>
</dbReference>
<evidence type="ECO:0000313" key="1">
    <source>
        <dbReference type="EMBL" id="GBE78357.1"/>
    </source>
</evidence>
<comment type="caution">
    <text evidence="1">The sequence shown here is derived from an EMBL/GenBank/DDBJ whole genome shotgun (WGS) entry which is preliminary data.</text>
</comment>
<keyword evidence="2" id="KW-1185">Reference proteome</keyword>
<dbReference type="GeneID" id="38775274"/>